<gene>
    <name evidence="2" type="ORF">S06H3_30551</name>
</gene>
<dbReference type="SUPFAM" id="SSF53335">
    <property type="entry name" value="S-adenosyl-L-methionine-dependent methyltransferases"/>
    <property type="match status" value="1"/>
</dbReference>
<accession>X1MDM2</accession>
<evidence type="ECO:0000313" key="2">
    <source>
        <dbReference type="EMBL" id="GAI29747.1"/>
    </source>
</evidence>
<dbReference type="Pfam" id="PF08241">
    <property type="entry name" value="Methyltransf_11"/>
    <property type="match status" value="1"/>
</dbReference>
<organism evidence="2">
    <name type="scientific">marine sediment metagenome</name>
    <dbReference type="NCBI Taxonomy" id="412755"/>
    <lineage>
        <taxon>unclassified sequences</taxon>
        <taxon>metagenomes</taxon>
        <taxon>ecological metagenomes</taxon>
    </lineage>
</organism>
<dbReference type="EMBL" id="BARV01017999">
    <property type="protein sequence ID" value="GAI29747.1"/>
    <property type="molecule type" value="Genomic_DNA"/>
</dbReference>
<protein>
    <recommendedName>
        <fullName evidence="1">Methyltransferase type 11 domain-containing protein</fullName>
    </recommendedName>
</protein>
<dbReference type="InterPro" id="IPR013216">
    <property type="entry name" value="Methyltransf_11"/>
</dbReference>
<proteinExistence type="predicted"/>
<dbReference type="AlphaFoldDB" id="X1MDM2"/>
<feature type="domain" description="Methyltransferase type 11" evidence="1">
    <location>
        <begin position="8"/>
        <end position="71"/>
    </location>
</feature>
<dbReference type="GO" id="GO:0008757">
    <property type="term" value="F:S-adenosylmethionine-dependent methyltransferase activity"/>
    <property type="evidence" value="ECO:0007669"/>
    <property type="project" value="InterPro"/>
</dbReference>
<dbReference type="Gene3D" id="3.40.50.150">
    <property type="entry name" value="Vaccinia Virus protein VP39"/>
    <property type="match status" value="1"/>
</dbReference>
<name>X1MDM2_9ZZZZ</name>
<sequence>MEPRGKLLDIGCAFGYIVKRLRDKGFDALGIDISEYALSQAPEDIKPYLKQGSVDNLPWPEKYFDMAVTFTILDR</sequence>
<evidence type="ECO:0000259" key="1">
    <source>
        <dbReference type="Pfam" id="PF08241"/>
    </source>
</evidence>
<dbReference type="InterPro" id="IPR029063">
    <property type="entry name" value="SAM-dependent_MTases_sf"/>
</dbReference>
<comment type="caution">
    <text evidence="2">The sequence shown here is derived from an EMBL/GenBank/DDBJ whole genome shotgun (WGS) entry which is preliminary data.</text>
</comment>
<reference evidence="2" key="1">
    <citation type="journal article" date="2014" name="Front. Microbiol.">
        <title>High frequency of phylogenetically diverse reductive dehalogenase-homologous genes in deep subseafloor sedimentary metagenomes.</title>
        <authorList>
            <person name="Kawai M."/>
            <person name="Futagami T."/>
            <person name="Toyoda A."/>
            <person name="Takaki Y."/>
            <person name="Nishi S."/>
            <person name="Hori S."/>
            <person name="Arai W."/>
            <person name="Tsubouchi T."/>
            <person name="Morono Y."/>
            <person name="Uchiyama I."/>
            <person name="Ito T."/>
            <person name="Fujiyama A."/>
            <person name="Inagaki F."/>
            <person name="Takami H."/>
        </authorList>
    </citation>
    <scope>NUCLEOTIDE SEQUENCE</scope>
    <source>
        <strain evidence="2">Expedition CK06-06</strain>
    </source>
</reference>